<dbReference type="PANTHER" id="PTHR42881">
    <property type="entry name" value="PROLYL ENDOPEPTIDASE"/>
    <property type="match status" value="1"/>
</dbReference>
<feature type="signal peptide" evidence="4">
    <location>
        <begin position="1"/>
        <end position="19"/>
    </location>
</feature>
<sequence>MKKLLLSLALLGTSTVTLAGKPTDPHQWLEDVAGEKSLAWVKAHNAVSRAMLEQQPGFEALRGQVLDILNSKARIPYINKMGAYYYNFWRDAEHPRGVWRRTTLASYRTAEPEWETVLDLDSLAKAENENWVFKGSNCRQPAYDRCMLALSRGGADAVVSREFDLASKSFVKDGYTLPEAKMDISWQGKDALFIATDFGAGSLTDSGYPRVVKLWQRGTPLAAAKTVFEGQKADISVSAYVSEQPGFRREIISRGVTFYTSEDFLREGDKLTPIAKPAGATISFFGPQMLISLREPWQIGDKTWPSGSLLAVDFAAFQAGKRDFTPLFTPTPTTAMDGMTVTRNHVLVTVLDNVKGRIDEWRFESGKWASRKVDAPAFGSLGVTGVDADESDDYFLTHVDFLTPDSLYLGTAGSDKRELLKQRPAFFDASGFEIAQNEATSKDGTKVPYFIVKAKNLKLDGSNPTLLYGYGGFEQSMTPWYSAGVGKAWLEKGGVYVVANIRGGGEFGPRWHQAALKSNRQKSYDDFIAVGEDLVKRKITKPAKLGIMGGSNGGLLMGVMMTQRPDLFGAVVCQVPLLDMKRFNQLLAGASWMGEYGNPDIPAEWAYIRKYSPYHNIKKGSRYPNILFTTSTRDDRVHPGHARKMMAKFQEMGVKSVWYYENMEGGHAGAADNKQKADMTALEYSFLWKTLQ</sequence>
<evidence type="ECO:0000313" key="7">
    <source>
        <dbReference type="EMBL" id="GLR13795.1"/>
    </source>
</evidence>
<dbReference type="Pfam" id="PF00326">
    <property type="entry name" value="Peptidase_S9"/>
    <property type="match status" value="1"/>
</dbReference>
<keyword evidence="1" id="KW-0645">Protease</keyword>
<dbReference type="SUPFAM" id="SSF53474">
    <property type="entry name" value="alpha/beta-Hydrolases"/>
    <property type="match status" value="1"/>
</dbReference>
<dbReference type="Pfam" id="PF02897">
    <property type="entry name" value="Peptidase_S9_N"/>
    <property type="match status" value="1"/>
</dbReference>
<reference evidence="8" key="1">
    <citation type="journal article" date="2019" name="Int. J. Syst. Evol. Microbiol.">
        <title>The Global Catalogue of Microorganisms (GCM) 10K type strain sequencing project: providing services to taxonomists for standard genome sequencing and annotation.</title>
        <authorList>
            <consortium name="The Broad Institute Genomics Platform"/>
            <consortium name="The Broad Institute Genome Sequencing Center for Infectious Disease"/>
            <person name="Wu L."/>
            <person name="Ma J."/>
        </authorList>
    </citation>
    <scope>NUCLEOTIDE SEQUENCE [LARGE SCALE GENOMIC DNA]</scope>
    <source>
        <strain evidence="8">NBRC 110044</strain>
    </source>
</reference>
<dbReference type="Gene3D" id="3.40.50.1820">
    <property type="entry name" value="alpha/beta hydrolase"/>
    <property type="match status" value="1"/>
</dbReference>
<dbReference type="Gene3D" id="2.130.10.120">
    <property type="entry name" value="Prolyl oligopeptidase, N-terminal domain"/>
    <property type="match status" value="1"/>
</dbReference>
<keyword evidence="2" id="KW-0378">Hydrolase</keyword>
<keyword evidence="3" id="KW-0720">Serine protease</keyword>
<dbReference type="InterPro" id="IPR029058">
    <property type="entry name" value="AB_hydrolase_fold"/>
</dbReference>
<dbReference type="InterPro" id="IPR002470">
    <property type="entry name" value="Peptidase_S9A"/>
</dbReference>
<dbReference type="Proteomes" id="UP001156706">
    <property type="component" value="Unassembled WGS sequence"/>
</dbReference>
<evidence type="ECO:0000256" key="2">
    <source>
        <dbReference type="ARBA" id="ARBA00022801"/>
    </source>
</evidence>
<dbReference type="RefSeq" id="WP_284196880.1">
    <property type="nucleotide sequence ID" value="NZ_BSOG01000002.1"/>
</dbReference>
<evidence type="ECO:0000256" key="3">
    <source>
        <dbReference type="ARBA" id="ARBA00022825"/>
    </source>
</evidence>
<evidence type="ECO:0000259" key="5">
    <source>
        <dbReference type="Pfam" id="PF00326"/>
    </source>
</evidence>
<organism evidence="7 8">
    <name type="scientific">Chitinimonas prasina</name>
    <dbReference type="NCBI Taxonomy" id="1434937"/>
    <lineage>
        <taxon>Bacteria</taxon>
        <taxon>Pseudomonadati</taxon>
        <taxon>Pseudomonadota</taxon>
        <taxon>Betaproteobacteria</taxon>
        <taxon>Neisseriales</taxon>
        <taxon>Chitinibacteraceae</taxon>
        <taxon>Chitinimonas</taxon>
    </lineage>
</organism>
<dbReference type="InterPro" id="IPR001375">
    <property type="entry name" value="Peptidase_S9_cat"/>
</dbReference>
<evidence type="ECO:0000256" key="1">
    <source>
        <dbReference type="ARBA" id="ARBA00022670"/>
    </source>
</evidence>
<evidence type="ECO:0000313" key="8">
    <source>
        <dbReference type="Proteomes" id="UP001156706"/>
    </source>
</evidence>
<keyword evidence="8" id="KW-1185">Reference proteome</keyword>
<feature type="domain" description="Peptidase S9A N-terminal" evidence="6">
    <location>
        <begin position="23"/>
        <end position="423"/>
    </location>
</feature>
<dbReference type="PANTHER" id="PTHR42881:SF13">
    <property type="entry name" value="PROLYL ENDOPEPTIDASE"/>
    <property type="match status" value="1"/>
</dbReference>
<dbReference type="PRINTS" id="PR00862">
    <property type="entry name" value="PROLIGOPTASE"/>
</dbReference>
<dbReference type="InterPro" id="IPR023302">
    <property type="entry name" value="Pept_S9A_N"/>
</dbReference>
<evidence type="ECO:0000256" key="4">
    <source>
        <dbReference type="SAM" id="SignalP"/>
    </source>
</evidence>
<gene>
    <name evidence="7" type="ORF">GCM10007907_25850</name>
</gene>
<comment type="caution">
    <text evidence="7">The sequence shown here is derived from an EMBL/GenBank/DDBJ whole genome shotgun (WGS) entry which is preliminary data.</text>
</comment>
<protein>
    <submittedName>
        <fullName evidence="7">Prolyl oligopeptidase</fullName>
    </submittedName>
</protein>
<accession>A0ABQ5YKD1</accession>
<keyword evidence="4" id="KW-0732">Signal</keyword>
<dbReference type="SUPFAM" id="SSF50993">
    <property type="entry name" value="Peptidase/esterase 'gauge' domain"/>
    <property type="match status" value="1"/>
</dbReference>
<evidence type="ECO:0000259" key="6">
    <source>
        <dbReference type="Pfam" id="PF02897"/>
    </source>
</evidence>
<dbReference type="InterPro" id="IPR051167">
    <property type="entry name" value="Prolyl_oligopep/macrocyclase"/>
</dbReference>
<dbReference type="EMBL" id="BSOG01000002">
    <property type="protein sequence ID" value="GLR13795.1"/>
    <property type="molecule type" value="Genomic_DNA"/>
</dbReference>
<feature type="domain" description="Peptidase S9 prolyl oligopeptidase catalytic" evidence="5">
    <location>
        <begin position="488"/>
        <end position="691"/>
    </location>
</feature>
<proteinExistence type="predicted"/>
<name>A0ABQ5YKD1_9NEIS</name>
<feature type="chain" id="PRO_5047519361" evidence="4">
    <location>
        <begin position="20"/>
        <end position="692"/>
    </location>
</feature>